<organism evidence="2">
    <name type="scientific">marine sediment metagenome</name>
    <dbReference type="NCBI Taxonomy" id="412755"/>
    <lineage>
        <taxon>unclassified sequences</taxon>
        <taxon>metagenomes</taxon>
        <taxon>ecological metagenomes</taxon>
    </lineage>
</organism>
<sequence length="384" mass="42632">MIDKLKEAMQNVDGGAGTEDDDKQTIVDAAAGIKTEQDLEKSVQDKLDSLGLNPESDDNIDEDDDDKTDDSKTDDEVEDEGGGKADDEDAEVEDGKNTDKTTSEDEKKTDDEPLTLPAQLMQTAVRLGMSEKEVKDNFDKNPEFMISALGELHKGENGLSARYAQMGRAIQQKQTTTQKNTSDDSENSPESFVDIKKLKAQYEDGDEEMLLIDKVIKPLNDALGKLSKQVNSQVQPNSQPAYSQQDDRAIHSEINNFFANDSLKQFQEYYGTVKPGDDPRVVLTGAQYKHRDEVCQEGNLIRTGADFAGEKLSVTDVLNRAHLQLTEPMRAEMIRESLSAKIKKRGKGISIKAGTKQGTKKSSEETPEKQLEHDTAKRLKAIKW</sequence>
<feature type="region of interest" description="Disordered" evidence="1">
    <location>
        <begin position="170"/>
        <end position="191"/>
    </location>
</feature>
<feature type="region of interest" description="Disordered" evidence="1">
    <location>
        <begin position="1"/>
        <end position="128"/>
    </location>
</feature>
<feature type="compositionally biased region" description="Acidic residues" evidence="1">
    <location>
        <begin position="55"/>
        <end position="92"/>
    </location>
</feature>
<gene>
    <name evidence="2" type="ORF">LCGC14_0594170</name>
</gene>
<evidence type="ECO:0000256" key="1">
    <source>
        <dbReference type="SAM" id="MobiDB-lite"/>
    </source>
</evidence>
<feature type="compositionally biased region" description="Basic and acidic residues" evidence="1">
    <location>
        <begin position="93"/>
        <end position="111"/>
    </location>
</feature>
<name>A0A0F9RCG3_9ZZZZ</name>
<protein>
    <submittedName>
        <fullName evidence="2">Uncharacterized protein</fullName>
    </submittedName>
</protein>
<dbReference type="AlphaFoldDB" id="A0A0F9RCG3"/>
<dbReference type="EMBL" id="LAZR01000936">
    <property type="protein sequence ID" value="KKN54235.1"/>
    <property type="molecule type" value="Genomic_DNA"/>
</dbReference>
<reference evidence="2" key="1">
    <citation type="journal article" date="2015" name="Nature">
        <title>Complex archaea that bridge the gap between prokaryotes and eukaryotes.</title>
        <authorList>
            <person name="Spang A."/>
            <person name="Saw J.H."/>
            <person name="Jorgensen S.L."/>
            <person name="Zaremba-Niedzwiedzka K."/>
            <person name="Martijn J."/>
            <person name="Lind A.E."/>
            <person name="van Eijk R."/>
            <person name="Schleper C."/>
            <person name="Guy L."/>
            <person name="Ettema T.J."/>
        </authorList>
    </citation>
    <scope>NUCLEOTIDE SEQUENCE</scope>
</reference>
<feature type="compositionally biased region" description="Low complexity" evidence="1">
    <location>
        <begin position="171"/>
        <end position="180"/>
    </location>
</feature>
<comment type="caution">
    <text evidence="2">The sequence shown here is derived from an EMBL/GenBank/DDBJ whole genome shotgun (WGS) entry which is preliminary data.</text>
</comment>
<accession>A0A0F9RCG3</accession>
<feature type="compositionally biased region" description="Basic and acidic residues" evidence="1">
    <location>
        <begin position="35"/>
        <end position="48"/>
    </location>
</feature>
<feature type="region of interest" description="Disordered" evidence="1">
    <location>
        <begin position="345"/>
        <end position="384"/>
    </location>
</feature>
<feature type="compositionally biased region" description="Basic and acidic residues" evidence="1">
    <location>
        <begin position="361"/>
        <end position="377"/>
    </location>
</feature>
<evidence type="ECO:0000313" key="2">
    <source>
        <dbReference type="EMBL" id="KKN54235.1"/>
    </source>
</evidence>
<proteinExistence type="predicted"/>